<gene>
    <name evidence="1" type="ORF">D0437_30005</name>
</gene>
<evidence type="ECO:0000313" key="1">
    <source>
        <dbReference type="EMBL" id="QDZ77016.1"/>
    </source>
</evidence>
<dbReference type="RefSeq" id="WP_075719085.1">
    <property type="nucleotide sequence ID" value="NZ_CP031778.1"/>
</dbReference>
<dbReference type="AlphaFoldDB" id="A0A9X5VU42"/>
<dbReference type="EMBL" id="CP031778">
    <property type="protein sequence ID" value="QDZ77016.1"/>
    <property type="molecule type" value="Genomic_DNA"/>
</dbReference>
<name>A0A9X5VU42_BACCE</name>
<protein>
    <submittedName>
        <fullName evidence="1">Uncharacterized protein</fullName>
    </submittedName>
</protein>
<sequence>MCCPDPQFVSLSTCGTFITTGADVATGVTVFNNTGGPALSGYVTLTNLSLSADSAFLANNGTNIIGPVTPGNSQTVFVPNIETLVVFSATVGLSVTGSVSIEAARRVA</sequence>
<dbReference type="InterPro" id="IPR025055">
    <property type="entry name" value="Ena_core"/>
</dbReference>
<dbReference type="Pfam" id="PF13157">
    <property type="entry name" value="Enas"/>
    <property type="match status" value="1"/>
</dbReference>
<dbReference type="Proteomes" id="UP000321735">
    <property type="component" value="Chromosome"/>
</dbReference>
<organism evidence="1 2">
    <name type="scientific">Bacillus cereus</name>
    <dbReference type="NCBI Taxonomy" id="1396"/>
    <lineage>
        <taxon>Bacteria</taxon>
        <taxon>Bacillati</taxon>
        <taxon>Bacillota</taxon>
        <taxon>Bacilli</taxon>
        <taxon>Bacillales</taxon>
        <taxon>Bacillaceae</taxon>
        <taxon>Bacillus</taxon>
        <taxon>Bacillus cereus group</taxon>
    </lineage>
</organism>
<reference evidence="1 2" key="1">
    <citation type="journal article" date="2019" name="Ecotoxicol. Environ. Saf.">
        <title>Microbial characterization of heavy metal resistant bacterial strains isolated from an electroplating wastewater treatment plant.</title>
        <authorList>
            <person name="Cai X."/>
            <person name="Zheng X."/>
            <person name="Zhang D."/>
            <person name="Iqbal W."/>
            <person name="Liu C."/>
            <person name="Yang B."/>
            <person name="Zhao X."/>
            <person name="Lu X."/>
            <person name="Mao Y."/>
        </authorList>
    </citation>
    <scope>NUCLEOTIDE SEQUENCE [LARGE SCALE GENOMIC DNA]</scope>
    <source>
        <strain evidence="1 2">Co1-1</strain>
    </source>
</reference>
<accession>A0A9X5VU42</accession>
<evidence type="ECO:0000313" key="2">
    <source>
        <dbReference type="Proteomes" id="UP000321735"/>
    </source>
</evidence>
<proteinExistence type="predicted"/>